<feature type="region of interest" description="Disordered" evidence="1">
    <location>
        <begin position="538"/>
        <end position="570"/>
    </location>
</feature>
<dbReference type="InterPro" id="IPR003124">
    <property type="entry name" value="WH2_dom"/>
</dbReference>
<dbReference type="PROSITE" id="PS51082">
    <property type="entry name" value="WH2"/>
    <property type="match status" value="1"/>
</dbReference>
<feature type="domain" description="WH2" evidence="4">
    <location>
        <begin position="846"/>
        <end position="866"/>
    </location>
</feature>
<feature type="compositionally biased region" description="Pro residues" evidence="1">
    <location>
        <begin position="703"/>
        <end position="719"/>
    </location>
</feature>
<evidence type="ECO:0000313" key="6">
    <source>
        <dbReference type="Proteomes" id="UP000253551"/>
    </source>
</evidence>
<organism evidence="5 6">
    <name type="scientific">Rhizopus stolonifer</name>
    <name type="common">Rhizopus nigricans</name>
    <dbReference type="NCBI Taxonomy" id="4846"/>
    <lineage>
        <taxon>Eukaryota</taxon>
        <taxon>Fungi</taxon>
        <taxon>Fungi incertae sedis</taxon>
        <taxon>Mucoromycota</taxon>
        <taxon>Mucoromycotina</taxon>
        <taxon>Mucoromycetes</taxon>
        <taxon>Mucorales</taxon>
        <taxon>Mucorineae</taxon>
        <taxon>Rhizopodaceae</taxon>
        <taxon>Rhizopus</taxon>
    </lineage>
</organism>
<dbReference type="PROSITE" id="PS50108">
    <property type="entry name" value="CRIB"/>
    <property type="match status" value="1"/>
</dbReference>
<name>A0A367KWU3_RHIST</name>
<proteinExistence type="predicted"/>
<keyword evidence="2" id="KW-0812">Transmembrane</keyword>
<evidence type="ECO:0000259" key="4">
    <source>
        <dbReference type="PROSITE" id="PS51082"/>
    </source>
</evidence>
<dbReference type="OrthoDB" id="2153288at2759"/>
<accession>A0A367KWU3</accession>
<feature type="compositionally biased region" description="Polar residues" evidence="1">
    <location>
        <begin position="539"/>
        <end position="553"/>
    </location>
</feature>
<feature type="compositionally biased region" description="Pro residues" evidence="1">
    <location>
        <begin position="756"/>
        <end position="840"/>
    </location>
</feature>
<feature type="compositionally biased region" description="Pro residues" evidence="1">
    <location>
        <begin position="657"/>
        <end position="675"/>
    </location>
</feature>
<evidence type="ECO:0000256" key="1">
    <source>
        <dbReference type="SAM" id="MobiDB-lite"/>
    </source>
</evidence>
<protein>
    <submittedName>
        <fullName evidence="5">Wiskott-Aldrich syndrome protein 1</fullName>
    </submittedName>
</protein>
<comment type="caution">
    <text evidence="5">The sequence shown here is derived from an EMBL/GenBank/DDBJ whole genome shotgun (WGS) entry which is preliminary data.</text>
</comment>
<evidence type="ECO:0000259" key="3">
    <source>
        <dbReference type="PROSITE" id="PS50108"/>
    </source>
</evidence>
<dbReference type="InterPro" id="IPR036936">
    <property type="entry name" value="CRIB_dom_sf"/>
</dbReference>
<keyword evidence="2" id="KW-0472">Membrane</keyword>
<keyword evidence="6" id="KW-1185">Reference proteome</keyword>
<feature type="domain" description="CRIB" evidence="3">
    <location>
        <begin position="572"/>
        <end position="585"/>
    </location>
</feature>
<gene>
    <name evidence="5" type="primary">WSP1</name>
    <name evidence="5" type="ORF">CU098_006101</name>
</gene>
<feature type="transmembrane region" description="Helical" evidence="2">
    <location>
        <begin position="5"/>
        <end position="24"/>
    </location>
</feature>
<dbReference type="EMBL" id="PJQM01000115">
    <property type="protein sequence ID" value="RCI06634.1"/>
    <property type="molecule type" value="Genomic_DNA"/>
</dbReference>
<reference evidence="5 6" key="1">
    <citation type="journal article" date="2018" name="G3 (Bethesda)">
        <title>Phylogenetic and Phylogenomic Definition of Rhizopus Species.</title>
        <authorList>
            <person name="Gryganskyi A.P."/>
            <person name="Golan J."/>
            <person name="Dolatabadi S."/>
            <person name="Mondo S."/>
            <person name="Robb S."/>
            <person name="Idnurm A."/>
            <person name="Muszewska A."/>
            <person name="Steczkiewicz K."/>
            <person name="Masonjones S."/>
            <person name="Liao H.L."/>
            <person name="Gajdeczka M.T."/>
            <person name="Anike F."/>
            <person name="Vuek A."/>
            <person name="Anishchenko I.M."/>
            <person name="Voigt K."/>
            <person name="de Hoog G.S."/>
            <person name="Smith M.E."/>
            <person name="Heitman J."/>
            <person name="Vilgalys R."/>
            <person name="Stajich J.E."/>
        </authorList>
    </citation>
    <scope>NUCLEOTIDE SEQUENCE [LARGE SCALE GENOMIC DNA]</scope>
    <source>
        <strain evidence="5 6">LSU 92-RS-03</strain>
    </source>
</reference>
<dbReference type="Pfam" id="PF00786">
    <property type="entry name" value="PBD"/>
    <property type="match status" value="1"/>
</dbReference>
<sequence length="933" mass="103344">MKWRVYILLIAGLGMIYFAGLALYDVPYPSPVGIQFTESRKLEKNLPDQVILASTEEYIYKTQFVYEEKPNNKKYYYDISSSKIGFYGHIVQTRKLKQDLLTPDTDTLWEDCFNHIVKGPIINVSKNPNNGQIQFAVLYRLLDDDHLRYYARIYYFPTGDSIKMEFKDILLPGTTAVSTISLEDDYIIFHRDPDKYRFRIATLPNDLISPPHSEDAKTLYISESIPGDLTRALDQPKRTEAHTGVLSRLYSANPNIFRVFMLDIHKTPSHHYINTTITDGIVSKSDDQHNWIRQHRLNTTHVRMIENTVEYVGIMEGARLYPEMIEIDIPSPFISRSKCSKTMVISIMSSFYTFDFTNQTSIRKTWPKYKQENDEVLPELYHFQADGVSEGGASYDDTNILGLELNEDATLLAVWTELNTIYIYKRGISDEVHQDINKDSPHYLKNSMPWNFRMAIDPIDGKLGTVPVGSVLFWKNDSGERYISVGMKSNAVNTYFIDRFVESKEWSFTGFVKERYGLVFALEFVSEDEADTFNKKIQGRQSLSSKSKNTAETANDLLKKDKRKTRIDKNHIGMPANFRHVGHIGYTPGAGFSVNNNDPEMKGILEQLEALGISADEIDENQEFIQEFLQQNNQQQPQQRAPIAPSPPNVGQRKKAPPPPPGRHQGTPPPPPPPRRSNNVNSSGHRNSPPPPPPSSRSFASAPPTPSRGRPAPPPPPPSRNNNYSAPIPPPVRPHTSNHIPAPPQLPHSTSVPVTPARPPIPSNVHRPPQPLSGIVPPPIPGNIPPPVPGNIPAPPPPPPMSGGIPAPPPPPPMSGGIPAPPPPPTMANGVPAPPPPPMGRPTTNSRNNLMASIRSAGGFGTLKSSGKLKESAINDRSTPLNDSTASTVAGAATGAAAGAAGGDLASSLANVLMQRKQAMQSDDEADDDDEWE</sequence>
<evidence type="ECO:0000256" key="2">
    <source>
        <dbReference type="SAM" id="Phobius"/>
    </source>
</evidence>
<feature type="region of interest" description="Disordered" evidence="1">
    <location>
        <begin position="631"/>
        <end position="886"/>
    </location>
</feature>
<dbReference type="STRING" id="4846.A0A367KWU3"/>
<dbReference type="Proteomes" id="UP000253551">
    <property type="component" value="Unassembled WGS sequence"/>
</dbReference>
<feature type="compositionally biased region" description="Polar residues" evidence="1">
    <location>
        <begin position="842"/>
        <end position="851"/>
    </location>
</feature>
<keyword evidence="2" id="KW-1133">Transmembrane helix</keyword>
<dbReference type="InterPro" id="IPR000095">
    <property type="entry name" value="CRIB_dom"/>
</dbReference>
<dbReference type="Gene3D" id="3.90.810.10">
    <property type="entry name" value="CRIB domain"/>
    <property type="match status" value="1"/>
</dbReference>
<dbReference type="GO" id="GO:0003779">
    <property type="term" value="F:actin binding"/>
    <property type="evidence" value="ECO:0007669"/>
    <property type="project" value="InterPro"/>
</dbReference>
<feature type="compositionally biased region" description="Polar residues" evidence="1">
    <location>
        <begin position="677"/>
        <end position="686"/>
    </location>
</feature>
<evidence type="ECO:0000313" key="5">
    <source>
        <dbReference type="EMBL" id="RCI06634.1"/>
    </source>
</evidence>
<dbReference type="AlphaFoldDB" id="A0A367KWU3"/>